<feature type="chain" id="PRO_5043627466" description="Lipoprotein" evidence="2">
    <location>
        <begin position="24"/>
        <end position="263"/>
    </location>
</feature>
<protein>
    <recommendedName>
        <fullName evidence="4">Lipoprotein</fullName>
    </recommendedName>
</protein>
<proteinExistence type="predicted"/>
<feature type="region of interest" description="Disordered" evidence="1">
    <location>
        <begin position="24"/>
        <end position="45"/>
    </location>
</feature>
<dbReference type="RefSeq" id="WP_349880801.1">
    <property type="nucleotide sequence ID" value="NZ_CP157974.1"/>
</dbReference>
<reference evidence="3" key="1">
    <citation type="submission" date="2024-06" db="EMBL/GenBank/DDBJ databases">
        <title>Micromonospora sp. strain HUAS YX12 genome sequences.</title>
        <authorList>
            <person name="Mo P."/>
        </authorList>
    </citation>
    <scope>NUCLEOTIDE SEQUENCE</scope>
    <source>
        <strain evidence="3">HUAS YX12</strain>
    </source>
</reference>
<dbReference type="AlphaFoldDB" id="A0AAU7R9L9"/>
<dbReference type="EMBL" id="CP157974">
    <property type="protein sequence ID" value="XBT84615.1"/>
    <property type="molecule type" value="Genomic_DNA"/>
</dbReference>
<gene>
    <name evidence="3" type="ORF">ABIH81_14750</name>
</gene>
<accession>A0AAU7R9L9</accession>
<feature type="signal peptide" evidence="2">
    <location>
        <begin position="1"/>
        <end position="23"/>
    </location>
</feature>
<evidence type="ECO:0000313" key="3">
    <source>
        <dbReference type="EMBL" id="XBT84615.1"/>
    </source>
</evidence>
<evidence type="ECO:0008006" key="4">
    <source>
        <dbReference type="Google" id="ProtNLM"/>
    </source>
</evidence>
<sequence>MRARLIPAALVAATLLAGCGAEAPVAPATRSPSPVPSASPAPEHEGPAVLAAVRRAAGRLGPVGRAESTANASAQLGLCDMPRPLAGNYRDPVTVRSFFTVRAETKPAAYSGGGQRGEAIGRVQVVAAVRPDATPPPVEQAFETVRRTTCTGGATHLLGEPYSGVIGYRGTSAPVRVAGTTGVLATVTADSDRLDSGSHYPLLGHARVIVRHRGYLVEASVLCARPARPGDRKAVTAEARTRAVALAERIVRELGALPAAPTP</sequence>
<organism evidence="3">
    <name type="scientific">Micromonospora sp. HUAS YX12</name>
    <dbReference type="NCBI Taxonomy" id="3156396"/>
    <lineage>
        <taxon>Bacteria</taxon>
        <taxon>Bacillati</taxon>
        <taxon>Actinomycetota</taxon>
        <taxon>Actinomycetes</taxon>
        <taxon>Micromonosporales</taxon>
        <taxon>Micromonosporaceae</taxon>
        <taxon>Micromonospora</taxon>
    </lineage>
</organism>
<dbReference type="PROSITE" id="PS51257">
    <property type="entry name" value="PROKAR_LIPOPROTEIN"/>
    <property type="match status" value="1"/>
</dbReference>
<keyword evidence="2" id="KW-0732">Signal</keyword>
<name>A0AAU7R9L9_9ACTN</name>
<evidence type="ECO:0000256" key="1">
    <source>
        <dbReference type="SAM" id="MobiDB-lite"/>
    </source>
</evidence>
<evidence type="ECO:0000256" key="2">
    <source>
        <dbReference type="SAM" id="SignalP"/>
    </source>
</evidence>